<sequence>MFNCTVCSEALGGGNGSAKGAQGRAACAPRWTRGSTRGAPSAVGKEYLAETLRTELEQHGAFELPVINPSKLWNNIMAITYVTGRRSLREQSRRHDVDGAYCRNQILAHAPCRVAEQSSEASVPITQRTTSAQVALSAQALVRVEESRQQRLRRMLLSSTL</sequence>
<name>M2M1V9_BAUPA</name>
<organism evidence="1 2">
    <name type="scientific">Baudoinia panamericana (strain UAMH 10762)</name>
    <name type="common">Angels' share fungus</name>
    <name type="synonym">Baudoinia compniacensis (strain UAMH 10762)</name>
    <dbReference type="NCBI Taxonomy" id="717646"/>
    <lineage>
        <taxon>Eukaryota</taxon>
        <taxon>Fungi</taxon>
        <taxon>Dikarya</taxon>
        <taxon>Ascomycota</taxon>
        <taxon>Pezizomycotina</taxon>
        <taxon>Dothideomycetes</taxon>
        <taxon>Dothideomycetidae</taxon>
        <taxon>Mycosphaerellales</taxon>
        <taxon>Teratosphaeriaceae</taxon>
        <taxon>Baudoinia</taxon>
    </lineage>
</organism>
<dbReference type="Proteomes" id="UP000011761">
    <property type="component" value="Unassembled WGS sequence"/>
</dbReference>
<dbReference type="KEGG" id="bcom:BAUCODRAFT_193547"/>
<gene>
    <name evidence="1" type="ORF">BAUCODRAFT_193547</name>
</gene>
<proteinExistence type="predicted"/>
<dbReference type="GeneID" id="19109592"/>
<reference evidence="1 2" key="1">
    <citation type="journal article" date="2012" name="PLoS Pathog.">
        <title>Diverse lifestyles and strategies of plant pathogenesis encoded in the genomes of eighteen Dothideomycetes fungi.</title>
        <authorList>
            <person name="Ohm R.A."/>
            <person name="Feau N."/>
            <person name="Henrissat B."/>
            <person name="Schoch C.L."/>
            <person name="Horwitz B.A."/>
            <person name="Barry K.W."/>
            <person name="Condon B.J."/>
            <person name="Copeland A.C."/>
            <person name="Dhillon B."/>
            <person name="Glaser F."/>
            <person name="Hesse C.N."/>
            <person name="Kosti I."/>
            <person name="LaButti K."/>
            <person name="Lindquist E.A."/>
            <person name="Lucas S."/>
            <person name="Salamov A.A."/>
            <person name="Bradshaw R.E."/>
            <person name="Ciuffetti L."/>
            <person name="Hamelin R.C."/>
            <person name="Kema G.H.J."/>
            <person name="Lawrence C."/>
            <person name="Scott J.A."/>
            <person name="Spatafora J.W."/>
            <person name="Turgeon B.G."/>
            <person name="de Wit P.J.G.M."/>
            <person name="Zhong S."/>
            <person name="Goodwin S.B."/>
            <person name="Grigoriev I.V."/>
        </authorList>
    </citation>
    <scope>NUCLEOTIDE SEQUENCE [LARGE SCALE GENOMIC DNA]</scope>
    <source>
        <strain evidence="1 2">UAMH 10762</strain>
    </source>
</reference>
<dbReference type="RefSeq" id="XP_007672222.1">
    <property type="nucleotide sequence ID" value="XM_007674032.1"/>
</dbReference>
<protein>
    <submittedName>
        <fullName evidence="1">Uncharacterized protein</fullName>
    </submittedName>
</protein>
<dbReference type="HOGENOM" id="CLU_1643382_0_0_1"/>
<keyword evidence="2" id="KW-1185">Reference proteome</keyword>
<accession>M2M1V9</accession>
<evidence type="ECO:0000313" key="1">
    <source>
        <dbReference type="EMBL" id="EMD01038.1"/>
    </source>
</evidence>
<dbReference type="AlphaFoldDB" id="M2M1V9"/>
<evidence type="ECO:0000313" key="2">
    <source>
        <dbReference type="Proteomes" id="UP000011761"/>
    </source>
</evidence>
<dbReference type="EMBL" id="KB445550">
    <property type="protein sequence ID" value="EMD01038.1"/>
    <property type="molecule type" value="Genomic_DNA"/>
</dbReference>